<dbReference type="Proteomes" id="UP000069940">
    <property type="component" value="Unassembled WGS sequence"/>
</dbReference>
<protein>
    <submittedName>
        <fullName evidence="1">Uncharacterized protein</fullName>
    </submittedName>
</protein>
<dbReference type="GeneID" id="134291334"/>
<dbReference type="RefSeq" id="XP_062714947.1">
    <property type="nucleotide sequence ID" value="XM_062858963.1"/>
</dbReference>
<reference evidence="1" key="2">
    <citation type="submission" date="2025-05" db="UniProtKB">
        <authorList>
            <consortium name="EnsemblMetazoa"/>
        </authorList>
    </citation>
    <scope>IDENTIFICATION</scope>
    <source>
        <strain evidence="1">Foshan</strain>
    </source>
</reference>
<reference evidence="2" key="1">
    <citation type="journal article" date="2015" name="Proc. Natl. Acad. Sci. U.S.A.">
        <title>Genome sequence of the Asian Tiger mosquito, Aedes albopictus, reveals insights into its biology, genetics, and evolution.</title>
        <authorList>
            <person name="Chen X.G."/>
            <person name="Jiang X."/>
            <person name="Gu J."/>
            <person name="Xu M."/>
            <person name="Wu Y."/>
            <person name="Deng Y."/>
            <person name="Zhang C."/>
            <person name="Bonizzoni M."/>
            <person name="Dermauw W."/>
            <person name="Vontas J."/>
            <person name="Armbruster P."/>
            <person name="Huang X."/>
            <person name="Yang Y."/>
            <person name="Zhang H."/>
            <person name="He W."/>
            <person name="Peng H."/>
            <person name="Liu Y."/>
            <person name="Wu K."/>
            <person name="Chen J."/>
            <person name="Lirakis M."/>
            <person name="Topalis P."/>
            <person name="Van Leeuwen T."/>
            <person name="Hall A.B."/>
            <person name="Jiang X."/>
            <person name="Thorpe C."/>
            <person name="Mueller R.L."/>
            <person name="Sun C."/>
            <person name="Waterhouse R.M."/>
            <person name="Yan G."/>
            <person name="Tu Z.J."/>
            <person name="Fang X."/>
            <person name="James A.A."/>
        </authorList>
    </citation>
    <scope>NUCLEOTIDE SEQUENCE [LARGE SCALE GENOMIC DNA]</scope>
    <source>
        <strain evidence="2">Foshan</strain>
    </source>
</reference>
<accession>A0ABM1Z1E8</accession>
<evidence type="ECO:0000313" key="2">
    <source>
        <dbReference type="Proteomes" id="UP000069940"/>
    </source>
</evidence>
<name>A0ABM1Z1E8_AEDAL</name>
<sequence>MTPLEEACEEHFRYMVRLPVRNGMVQLLGDSFAVVQRRFWTIERKFAANSESKSEYVKFIEEYAALGHMELSPRVEIPQLILPHHATFCLDSSTTKTRVVFDATCKSSSLVAGHTSPMNLDSNPPLAPSNKVSKGEFPQFRIPQLADPKIPRRVLTNDFKSYTLHCF</sequence>
<proteinExistence type="predicted"/>
<organism evidence="1 2">
    <name type="scientific">Aedes albopictus</name>
    <name type="common">Asian tiger mosquito</name>
    <name type="synonym">Stegomyia albopicta</name>
    <dbReference type="NCBI Taxonomy" id="7160"/>
    <lineage>
        <taxon>Eukaryota</taxon>
        <taxon>Metazoa</taxon>
        <taxon>Ecdysozoa</taxon>
        <taxon>Arthropoda</taxon>
        <taxon>Hexapoda</taxon>
        <taxon>Insecta</taxon>
        <taxon>Pterygota</taxon>
        <taxon>Neoptera</taxon>
        <taxon>Endopterygota</taxon>
        <taxon>Diptera</taxon>
        <taxon>Nematocera</taxon>
        <taxon>Culicoidea</taxon>
        <taxon>Culicidae</taxon>
        <taxon>Culicinae</taxon>
        <taxon>Aedini</taxon>
        <taxon>Aedes</taxon>
        <taxon>Stegomyia</taxon>
    </lineage>
</organism>
<evidence type="ECO:0000313" key="1">
    <source>
        <dbReference type="EnsemblMetazoa" id="AALFPA23_014056.P20433"/>
    </source>
</evidence>
<keyword evidence="2" id="KW-1185">Reference proteome</keyword>
<dbReference type="EnsemblMetazoa" id="AALFPA23_014056.R20433">
    <property type="protein sequence ID" value="AALFPA23_014056.P20433"/>
    <property type="gene ID" value="AALFPA23_014056"/>
</dbReference>